<name>A0A914WD24_9BILA</name>
<dbReference type="InterPro" id="IPR044399">
    <property type="entry name" value="Mb-like_M"/>
</dbReference>
<accession>A0A914WD24</accession>
<dbReference type="AlphaFoldDB" id="A0A914WD24"/>
<keyword evidence="6" id="KW-1185">Reference proteome</keyword>
<dbReference type="WBParaSite" id="PSAMB.scaffold3672size17319.g22175.t1">
    <property type="protein sequence ID" value="PSAMB.scaffold3672size17319.g22175.t1"/>
    <property type="gene ID" value="PSAMB.scaffold3672size17319.g22175"/>
</dbReference>
<evidence type="ECO:0000313" key="6">
    <source>
        <dbReference type="Proteomes" id="UP000887566"/>
    </source>
</evidence>
<evidence type="ECO:0000256" key="4">
    <source>
        <dbReference type="SAM" id="MobiDB-lite"/>
    </source>
</evidence>
<feature type="domain" description="Globin" evidence="5">
    <location>
        <begin position="442"/>
        <end position="534"/>
    </location>
</feature>
<feature type="region of interest" description="Disordered" evidence="4">
    <location>
        <begin position="87"/>
        <end position="111"/>
    </location>
</feature>
<dbReference type="Proteomes" id="UP000887566">
    <property type="component" value="Unplaced"/>
</dbReference>
<dbReference type="InterPro" id="IPR000971">
    <property type="entry name" value="Globin"/>
</dbReference>
<feature type="compositionally biased region" description="Low complexity" evidence="4">
    <location>
        <begin position="594"/>
        <end position="603"/>
    </location>
</feature>
<evidence type="ECO:0000259" key="5">
    <source>
        <dbReference type="Pfam" id="PF00042"/>
    </source>
</evidence>
<dbReference type="GO" id="GO:0046872">
    <property type="term" value="F:metal ion binding"/>
    <property type="evidence" value="ECO:0007669"/>
    <property type="project" value="UniProtKB-KW"/>
</dbReference>
<dbReference type="GO" id="GO:0019825">
    <property type="term" value="F:oxygen binding"/>
    <property type="evidence" value="ECO:0007669"/>
    <property type="project" value="InterPro"/>
</dbReference>
<protein>
    <submittedName>
        <fullName evidence="7">Globin family profile domain-containing protein</fullName>
    </submittedName>
</protein>
<dbReference type="InterPro" id="IPR009050">
    <property type="entry name" value="Globin-like_sf"/>
</dbReference>
<dbReference type="InterPro" id="IPR012292">
    <property type="entry name" value="Globin/Proto"/>
</dbReference>
<evidence type="ECO:0000256" key="2">
    <source>
        <dbReference type="ARBA" id="ARBA00022723"/>
    </source>
</evidence>
<feature type="region of interest" description="Disordered" evidence="4">
    <location>
        <begin position="123"/>
        <end position="271"/>
    </location>
</feature>
<evidence type="ECO:0000313" key="7">
    <source>
        <dbReference type="WBParaSite" id="PSAMB.scaffold3672size17319.g22175.t1"/>
    </source>
</evidence>
<dbReference type="SUPFAM" id="SSF46458">
    <property type="entry name" value="Globin-like"/>
    <property type="match status" value="1"/>
</dbReference>
<evidence type="ECO:0000256" key="3">
    <source>
        <dbReference type="ARBA" id="ARBA00023004"/>
    </source>
</evidence>
<dbReference type="Gene3D" id="1.10.490.10">
    <property type="entry name" value="Globins"/>
    <property type="match status" value="1"/>
</dbReference>
<keyword evidence="3" id="KW-0408">Iron</keyword>
<feature type="compositionally biased region" description="Low complexity" evidence="4">
    <location>
        <begin position="166"/>
        <end position="179"/>
    </location>
</feature>
<evidence type="ECO:0000256" key="1">
    <source>
        <dbReference type="ARBA" id="ARBA00022617"/>
    </source>
</evidence>
<feature type="region of interest" description="Disordered" evidence="4">
    <location>
        <begin position="582"/>
        <end position="603"/>
    </location>
</feature>
<organism evidence="6 7">
    <name type="scientific">Plectus sambesii</name>
    <dbReference type="NCBI Taxonomy" id="2011161"/>
    <lineage>
        <taxon>Eukaryota</taxon>
        <taxon>Metazoa</taxon>
        <taxon>Ecdysozoa</taxon>
        <taxon>Nematoda</taxon>
        <taxon>Chromadorea</taxon>
        <taxon>Plectida</taxon>
        <taxon>Plectina</taxon>
        <taxon>Plectoidea</taxon>
        <taxon>Plectidae</taxon>
        <taxon>Plectus</taxon>
    </lineage>
</organism>
<proteinExistence type="predicted"/>
<dbReference type="Pfam" id="PF00042">
    <property type="entry name" value="Globin"/>
    <property type="match status" value="1"/>
</dbReference>
<feature type="compositionally biased region" description="Acidic residues" evidence="4">
    <location>
        <begin position="183"/>
        <end position="194"/>
    </location>
</feature>
<dbReference type="InterPro" id="IPR050532">
    <property type="entry name" value="Globin-like_OT"/>
</dbReference>
<reference evidence="7" key="1">
    <citation type="submission" date="2022-11" db="UniProtKB">
        <authorList>
            <consortium name="WormBaseParasite"/>
        </authorList>
    </citation>
    <scope>IDENTIFICATION</scope>
</reference>
<feature type="region of interest" description="Disordered" evidence="4">
    <location>
        <begin position="288"/>
        <end position="311"/>
    </location>
</feature>
<keyword evidence="2" id="KW-0479">Metal-binding</keyword>
<dbReference type="GO" id="GO:0020037">
    <property type="term" value="F:heme binding"/>
    <property type="evidence" value="ECO:0007669"/>
    <property type="project" value="InterPro"/>
</dbReference>
<dbReference type="PANTHER" id="PTHR46458:SF12">
    <property type="entry name" value="GLOBIN FAMILY PROFILE DOMAIN-CONTAINING PROTEIN"/>
    <property type="match status" value="1"/>
</dbReference>
<dbReference type="PANTHER" id="PTHR46458">
    <property type="entry name" value="BLR2807 PROTEIN"/>
    <property type="match status" value="1"/>
</dbReference>
<sequence>MPNESHLFRSLSLMDVPQRQPVAAVFTFATAFRRDRSPSRLHPRRVHAESARQAFSGADYVSSLYPSTDGRRQPDDKYFSRSAEFEFPAGAPDRPKYRCGPRASFDENSVRSSNRLQIADIIPHTCGRQRSSTMSHRSLGRARQNRQDRTKLNTLAECSHSQQRFSSCPSPRSSPVPHSTNIADDDDCDDDDDASWSSGQDDATRYDRQSSIHQSSIHQAIHENNGDRCGGGGSGRGNQLARRQSSNVEWESPRERSPPLSSTRAEERSAALSADIRRRLNIELGSRAWRSDESARPLSKKTAAVEDPRPTLIKQQTIAGNVPMPQQPRNASTRTLTRAMTIESGASSTSSTDKKHANKAFLSTPSLFDPLTGRTLTLKSLLPKEKKALRMTFSVMNNNMFVKLMEQILHRLETNCPEIRSLFFTTAFVNSFTKTPEQQEHHCQIKTIHDHAKIMAQMFEDVIKNLDTYDVMVPYLRQYGQKHALMCSSGFKVEVLEKFGELAVVYIGKQDCIKYNHIAVGAWRLLIACITDEMRFGFERECKKNDRQNSFSEPADVESLLSQPPSRRGIIAEVVAERRRVANDASRSGQSPPREALISSRRSARSGRLSANFVGAGGQCSSSAEADRPPPVTVRWALEGQRRCFSNVVTRLGLFLRESSVLSAAAALSRRPPAILPSVMTSTDQAPVRAANGDKHGKPIGRAKMLGQL</sequence>
<dbReference type="CDD" id="cd01040">
    <property type="entry name" value="Mb-like"/>
    <property type="match status" value="1"/>
</dbReference>
<keyword evidence="1" id="KW-0349">Heme</keyword>